<gene>
    <name evidence="1" type="ORF">N476_22710</name>
</gene>
<protein>
    <submittedName>
        <fullName evidence="1">Uncharacterized protein</fullName>
    </submittedName>
</protein>
<comment type="caution">
    <text evidence="1">The sequence shown here is derived from an EMBL/GenBank/DDBJ whole genome shotgun (WGS) entry which is preliminary data.</text>
</comment>
<organism evidence="1 2">
    <name type="scientific">Pseudoalteromonas luteoviolacea H33</name>
    <dbReference type="NCBI Taxonomy" id="1365251"/>
    <lineage>
        <taxon>Bacteria</taxon>
        <taxon>Pseudomonadati</taxon>
        <taxon>Pseudomonadota</taxon>
        <taxon>Gammaproteobacteria</taxon>
        <taxon>Alteromonadales</taxon>
        <taxon>Pseudoalteromonadaceae</taxon>
        <taxon>Pseudoalteromonas</taxon>
    </lineage>
</organism>
<reference evidence="1 2" key="1">
    <citation type="submission" date="2013-07" db="EMBL/GenBank/DDBJ databases">
        <title>Comparative Genomic and Metabolomic Analysis of Twelve Strains of Pseudoalteromonas luteoviolacea.</title>
        <authorList>
            <person name="Vynne N.G."/>
            <person name="Mansson M."/>
            <person name="Gram L."/>
        </authorList>
    </citation>
    <scope>NUCLEOTIDE SEQUENCE [LARGE SCALE GENOMIC DNA]</scope>
    <source>
        <strain evidence="1 2">H33</strain>
    </source>
</reference>
<name>A0A161XX34_9GAMM</name>
<sequence length="42" mass="4897">MCDTSETLHMYKRSSHLFGSKKLNNISKRSNNKQTKTMSCIF</sequence>
<dbReference type="Proteomes" id="UP000076503">
    <property type="component" value="Unassembled WGS sequence"/>
</dbReference>
<evidence type="ECO:0000313" key="1">
    <source>
        <dbReference type="EMBL" id="KZN47839.1"/>
    </source>
</evidence>
<dbReference type="EMBL" id="AUXZ01000096">
    <property type="protein sequence ID" value="KZN47839.1"/>
    <property type="molecule type" value="Genomic_DNA"/>
</dbReference>
<evidence type="ECO:0000313" key="2">
    <source>
        <dbReference type="Proteomes" id="UP000076503"/>
    </source>
</evidence>
<dbReference type="AlphaFoldDB" id="A0A161XX34"/>
<proteinExistence type="predicted"/>
<accession>A0A161XX34</accession>